<dbReference type="Proteomes" id="UP000257109">
    <property type="component" value="Unassembled WGS sequence"/>
</dbReference>
<protein>
    <submittedName>
        <fullName evidence="2">Uncharacterized protein</fullName>
    </submittedName>
</protein>
<organism evidence="2 3">
    <name type="scientific">Mucuna pruriens</name>
    <name type="common">Velvet bean</name>
    <name type="synonym">Dolichos pruriens</name>
    <dbReference type="NCBI Taxonomy" id="157652"/>
    <lineage>
        <taxon>Eukaryota</taxon>
        <taxon>Viridiplantae</taxon>
        <taxon>Streptophyta</taxon>
        <taxon>Embryophyta</taxon>
        <taxon>Tracheophyta</taxon>
        <taxon>Spermatophyta</taxon>
        <taxon>Magnoliopsida</taxon>
        <taxon>eudicotyledons</taxon>
        <taxon>Gunneridae</taxon>
        <taxon>Pentapetalae</taxon>
        <taxon>rosids</taxon>
        <taxon>fabids</taxon>
        <taxon>Fabales</taxon>
        <taxon>Fabaceae</taxon>
        <taxon>Papilionoideae</taxon>
        <taxon>50 kb inversion clade</taxon>
        <taxon>NPAAA clade</taxon>
        <taxon>indigoferoid/millettioid clade</taxon>
        <taxon>Phaseoleae</taxon>
        <taxon>Mucuna</taxon>
    </lineage>
</organism>
<gene>
    <name evidence="2" type="ORF">CR513_18858</name>
</gene>
<evidence type="ECO:0000313" key="2">
    <source>
        <dbReference type="EMBL" id="RDX98248.1"/>
    </source>
</evidence>
<dbReference type="AlphaFoldDB" id="A0A371H605"/>
<comment type="caution">
    <text evidence="2">The sequence shown here is derived from an EMBL/GenBank/DDBJ whole genome shotgun (WGS) entry which is preliminary data.</text>
</comment>
<keyword evidence="3" id="KW-1185">Reference proteome</keyword>
<evidence type="ECO:0000256" key="1">
    <source>
        <dbReference type="SAM" id="MobiDB-lite"/>
    </source>
</evidence>
<proteinExistence type="predicted"/>
<feature type="non-terminal residue" evidence="2">
    <location>
        <position position="1"/>
    </location>
</feature>
<sequence length="125" mass="13932">MSKDALNRLVVSWGLAPCSRTHSPLLLSPLWLSKLTSPPCCLFALDAKSAKSRKHLGLIKSSSNHNRITHTSFHCLDGAWYFITTSRRSRRCRTRAWEAGGTQAPNLRPNSLKEGEDGAYTKAHE</sequence>
<reference evidence="2" key="1">
    <citation type="submission" date="2018-05" db="EMBL/GenBank/DDBJ databases">
        <title>Draft genome of Mucuna pruriens seed.</title>
        <authorList>
            <person name="Nnadi N.E."/>
            <person name="Vos R."/>
            <person name="Hasami M.H."/>
            <person name="Devisetty U.K."/>
            <person name="Aguiy J.C."/>
        </authorList>
    </citation>
    <scope>NUCLEOTIDE SEQUENCE [LARGE SCALE GENOMIC DNA]</scope>
    <source>
        <strain evidence="2">JCA_2017</strain>
    </source>
</reference>
<name>A0A371H605_MUCPR</name>
<evidence type="ECO:0000313" key="3">
    <source>
        <dbReference type="Proteomes" id="UP000257109"/>
    </source>
</evidence>
<feature type="region of interest" description="Disordered" evidence="1">
    <location>
        <begin position="98"/>
        <end position="125"/>
    </location>
</feature>
<accession>A0A371H605</accession>
<dbReference type="EMBL" id="QJKJ01003488">
    <property type="protein sequence ID" value="RDX98248.1"/>
    <property type="molecule type" value="Genomic_DNA"/>
</dbReference>